<dbReference type="NCBIfam" id="TIGR00305">
    <property type="entry name" value="putative toxin-antitoxin system toxin component, PIN family"/>
    <property type="match status" value="1"/>
</dbReference>
<evidence type="ECO:0000313" key="2">
    <source>
        <dbReference type="EMBL" id="NIJ51381.1"/>
    </source>
</evidence>
<evidence type="ECO:0000313" key="3">
    <source>
        <dbReference type="Proteomes" id="UP001179181"/>
    </source>
</evidence>
<accession>A0ABX0UJP5</accession>
<feature type="domain" description="PIN" evidence="1">
    <location>
        <begin position="3"/>
        <end position="108"/>
    </location>
</feature>
<reference evidence="2 3" key="1">
    <citation type="submission" date="2020-03" db="EMBL/GenBank/DDBJ databases">
        <title>Genomic Encyclopedia of Type Strains, Phase IV (KMG-IV): sequencing the most valuable type-strain genomes for metagenomic binning, comparative biology and taxonomic classification.</title>
        <authorList>
            <person name="Goeker M."/>
        </authorList>
    </citation>
    <scope>NUCLEOTIDE SEQUENCE [LARGE SCALE GENOMIC DNA]</scope>
    <source>
        <strain evidence="2 3">DSM 102865</strain>
    </source>
</reference>
<dbReference type="RefSeq" id="WP_167266990.1">
    <property type="nucleotide sequence ID" value="NZ_JAASQJ010000001.1"/>
</dbReference>
<protein>
    <submittedName>
        <fullName evidence="2">PIN family toxin of toxin-antitoxin system</fullName>
    </submittedName>
</protein>
<dbReference type="EMBL" id="JAASQJ010000001">
    <property type="protein sequence ID" value="NIJ51381.1"/>
    <property type="molecule type" value="Genomic_DNA"/>
</dbReference>
<proteinExistence type="predicted"/>
<sequence length="138" mass="15790">MIKAVIDTNIFWVSISRRSSSHWLFERLIKGDFILPVTTEILKEYEEVIGRRMGAEVANAVMETLDYLPNVELITRYYQWKLVIADPDDDKFSDCAVAANADSLVTHDGHFNSLKNIMFPKITVIDLSTFENMISDIS</sequence>
<evidence type="ECO:0000259" key="1">
    <source>
        <dbReference type="Pfam" id="PF13470"/>
    </source>
</evidence>
<keyword evidence="3" id="KW-1185">Reference proteome</keyword>
<dbReference type="SUPFAM" id="SSF88723">
    <property type="entry name" value="PIN domain-like"/>
    <property type="match status" value="1"/>
</dbReference>
<dbReference type="Proteomes" id="UP001179181">
    <property type="component" value="Unassembled WGS sequence"/>
</dbReference>
<gene>
    <name evidence="2" type="ORF">FHS68_000537</name>
</gene>
<dbReference type="InterPro" id="IPR029060">
    <property type="entry name" value="PIN-like_dom_sf"/>
</dbReference>
<dbReference type="InterPro" id="IPR002850">
    <property type="entry name" value="PIN_toxin-like"/>
</dbReference>
<dbReference type="PANTHER" id="PTHR34610">
    <property type="entry name" value="SSL7007 PROTEIN"/>
    <property type="match status" value="1"/>
</dbReference>
<name>A0ABX0UJP5_9BACT</name>
<dbReference type="PANTHER" id="PTHR34610:SF3">
    <property type="entry name" value="SSL7007 PROTEIN"/>
    <property type="match status" value="1"/>
</dbReference>
<dbReference type="Pfam" id="PF13470">
    <property type="entry name" value="PIN_3"/>
    <property type="match status" value="1"/>
</dbReference>
<organism evidence="2 3">
    <name type="scientific">Dyadobacter arcticus</name>
    <dbReference type="NCBI Taxonomy" id="1078754"/>
    <lineage>
        <taxon>Bacteria</taxon>
        <taxon>Pseudomonadati</taxon>
        <taxon>Bacteroidota</taxon>
        <taxon>Cytophagia</taxon>
        <taxon>Cytophagales</taxon>
        <taxon>Spirosomataceae</taxon>
        <taxon>Dyadobacter</taxon>
    </lineage>
</organism>
<dbReference type="InterPro" id="IPR002716">
    <property type="entry name" value="PIN_dom"/>
</dbReference>
<comment type="caution">
    <text evidence="2">The sequence shown here is derived from an EMBL/GenBank/DDBJ whole genome shotgun (WGS) entry which is preliminary data.</text>
</comment>